<name>A0ABQ8NST5_PYRGI</name>
<gene>
    <name evidence="2" type="ORF">MCOR33_002875</name>
</gene>
<dbReference type="EMBL" id="JABSND010000035">
    <property type="protein sequence ID" value="KAI6301596.1"/>
    <property type="molecule type" value="Genomic_DNA"/>
</dbReference>
<sequence>MSSNTSRTSQSALPAGDIDGLPRDINVIYIPSAHNKSRDTMTTCWAPNNVGVADSCIYWCELLDKYPEGQGFAHCLSGNGVGNGGIGRRMKSAAGLTNTPELFGLAVGVLLIAKVLRL</sequence>
<reference evidence="2" key="1">
    <citation type="submission" date="2021-01" db="EMBL/GenBank/DDBJ databases">
        <title>Deciphering the adaptive evolutionary patterns associated with biogeogrpahic diversity in the finger millet blast pathogen Magnaporthe oryzae in Eastern Africa.</title>
        <authorList>
            <person name="Onyema G."/>
            <person name="Shittu T.A."/>
            <person name="Dodsworth S."/>
            <person name="Devilliers S."/>
            <person name="Muthumeenakshi S."/>
            <person name="Sreenivasaprasad S."/>
        </authorList>
    </citation>
    <scope>NUCLEOTIDE SEQUENCE</scope>
    <source>
        <strain evidence="2">D15/s37</strain>
    </source>
</reference>
<accession>A0ABQ8NST5</accession>
<evidence type="ECO:0000256" key="1">
    <source>
        <dbReference type="SAM" id="MobiDB-lite"/>
    </source>
</evidence>
<protein>
    <submittedName>
        <fullName evidence="2">Uncharacterized protein</fullName>
    </submittedName>
</protein>
<evidence type="ECO:0000313" key="3">
    <source>
        <dbReference type="Proteomes" id="UP001059893"/>
    </source>
</evidence>
<feature type="compositionally biased region" description="Polar residues" evidence="1">
    <location>
        <begin position="1"/>
        <end position="12"/>
    </location>
</feature>
<feature type="region of interest" description="Disordered" evidence="1">
    <location>
        <begin position="1"/>
        <end position="22"/>
    </location>
</feature>
<organism evidence="2 3">
    <name type="scientific">Pyricularia grisea</name>
    <name type="common">Crabgrass-specific blast fungus</name>
    <name type="synonym">Magnaporthe grisea</name>
    <dbReference type="NCBI Taxonomy" id="148305"/>
    <lineage>
        <taxon>Eukaryota</taxon>
        <taxon>Fungi</taxon>
        <taxon>Dikarya</taxon>
        <taxon>Ascomycota</taxon>
        <taxon>Pezizomycotina</taxon>
        <taxon>Sordariomycetes</taxon>
        <taxon>Sordariomycetidae</taxon>
        <taxon>Magnaporthales</taxon>
        <taxon>Pyriculariaceae</taxon>
        <taxon>Pyricularia</taxon>
    </lineage>
</organism>
<evidence type="ECO:0000313" key="2">
    <source>
        <dbReference type="EMBL" id="KAI6301596.1"/>
    </source>
</evidence>
<proteinExistence type="predicted"/>
<dbReference type="Proteomes" id="UP001059893">
    <property type="component" value="Unassembled WGS sequence"/>
</dbReference>
<keyword evidence="3" id="KW-1185">Reference proteome</keyword>
<comment type="caution">
    <text evidence="2">The sequence shown here is derived from an EMBL/GenBank/DDBJ whole genome shotgun (WGS) entry which is preliminary data.</text>
</comment>